<evidence type="ECO:0000256" key="3">
    <source>
        <dbReference type="ARBA" id="ARBA00022723"/>
    </source>
</evidence>
<dbReference type="CDD" id="cd18008">
    <property type="entry name" value="DEXDc_SHPRH-like"/>
    <property type="match status" value="1"/>
</dbReference>
<evidence type="ECO:0000256" key="10">
    <source>
        <dbReference type="ARBA" id="ARBA00022840"/>
    </source>
</evidence>
<keyword evidence="11" id="KW-0234">DNA repair</keyword>
<dbReference type="CDD" id="cd18793">
    <property type="entry name" value="SF2_C_SNF"/>
    <property type="match status" value="1"/>
</dbReference>
<dbReference type="PROSITE" id="PS50089">
    <property type="entry name" value="ZF_RING_2"/>
    <property type="match status" value="1"/>
</dbReference>
<evidence type="ECO:0008006" key="20">
    <source>
        <dbReference type="Google" id="ProtNLM"/>
    </source>
</evidence>
<evidence type="ECO:0000256" key="14">
    <source>
        <dbReference type="SAM" id="MobiDB-lite"/>
    </source>
</evidence>
<dbReference type="Pfam" id="PF00271">
    <property type="entry name" value="Helicase_C"/>
    <property type="match status" value="1"/>
</dbReference>
<feature type="region of interest" description="Disordered" evidence="14">
    <location>
        <begin position="546"/>
        <end position="568"/>
    </location>
</feature>
<dbReference type="Proteomes" id="UP000245946">
    <property type="component" value="Unassembled WGS sequence"/>
</dbReference>
<dbReference type="Pfam" id="PF08797">
    <property type="entry name" value="HIRAN"/>
    <property type="match status" value="1"/>
</dbReference>
<feature type="compositionally biased region" description="Polar residues" evidence="14">
    <location>
        <begin position="390"/>
        <end position="400"/>
    </location>
</feature>
<dbReference type="SMART" id="SM00910">
    <property type="entry name" value="HIRAN"/>
    <property type="match status" value="1"/>
</dbReference>
<dbReference type="GO" id="GO:0016818">
    <property type="term" value="F:hydrolase activity, acting on acid anhydrides, in phosphorus-containing anhydrides"/>
    <property type="evidence" value="ECO:0007669"/>
    <property type="project" value="InterPro"/>
</dbReference>
<dbReference type="InterPro" id="IPR001841">
    <property type="entry name" value="Znf_RING"/>
</dbReference>
<evidence type="ECO:0000313" key="18">
    <source>
        <dbReference type="EMBL" id="PWN97425.1"/>
    </source>
</evidence>
<dbReference type="GO" id="GO:0008270">
    <property type="term" value="F:zinc ion binding"/>
    <property type="evidence" value="ECO:0007669"/>
    <property type="project" value="UniProtKB-KW"/>
</dbReference>
<dbReference type="SUPFAM" id="SSF57850">
    <property type="entry name" value="RING/U-box"/>
    <property type="match status" value="1"/>
</dbReference>
<feature type="region of interest" description="Disordered" evidence="14">
    <location>
        <begin position="326"/>
        <end position="410"/>
    </location>
</feature>
<dbReference type="InterPro" id="IPR014001">
    <property type="entry name" value="Helicase_ATP-bd"/>
</dbReference>
<evidence type="ECO:0000256" key="9">
    <source>
        <dbReference type="ARBA" id="ARBA00022833"/>
    </source>
</evidence>
<feature type="region of interest" description="Disordered" evidence="14">
    <location>
        <begin position="1"/>
        <end position="105"/>
    </location>
</feature>
<keyword evidence="7" id="KW-0378">Hydrolase</keyword>
<dbReference type="GeneID" id="37272288"/>
<evidence type="ECO:0000256" key="8">
    <source>
        <dbReference type="ARBA" id="ARBA00022806"/>
    </source>
</evidence>
<evidence type="ECO:0000259" key="17">
    <source>
        <dbReference type="PROSITE" id="PS51194"/>
    </source>
</evidence>
<evidence type="ECO:0000259" key="16">
    <source>
        <dbReference type="PROSITE" id="PS51192"/>
    </source>
</evidence>
<evidence type="ECO:0000256" key="5">
    <source>
        <dbReference type="ARBA" id="ARBA00022763"/>
    </source>
</evidence>
<keyword evidence="19" id="KW-1185">Reference proteome</keyword>
<dbReference type="InterPro" id="IPR001650">
    <property type="entry name" value="Helicase_C-like"/>
</dbReference>
<feature type="compositionally biased region" description="Low complexity" evidence="14">
    <location>
        <begin position="1"/>
        <end position="37"/>
    </location>
</feature>
<keyword evidence="10" id="KW-0067">ATP-binding</keyword>
<dbReference type="SMART" id="SM00490">
    <property type="entry name" value="HELICc"/>
    <property type="match status" value="1"/>
</dbReference>
<organism evidence="18 19">
    <name type="scientific">Tilletiopsis washingtonensis</name>
    <dbReference type="NCBI Taxonomy" id="58919"/>
    <lineage>
        <taxon>Eukaryota</taxon>
        <taxon>Fungi</taxon>
        <taxon>Dikarya</taxon>
        <taxon>Basidiomycota</taxon>
        <taxon>Ustilaginomycotina</taxon>
        <taxon>Exobasidiomycetes</taxon>
        <taxon>Entylomatales</taxon>
        <taxon>Entylomatales incertae sedis</taxon>
        <taxon>Tilletiopsis</taxon>
    </lineage>
</organism>
<dbReference type="OrthoDB" id="448448at2759"/>
<accession>A0A316ZAY6</accession>
<evidence type="ECO:0000256" key="13">
    <source>
        <dbReference type="PROSITE-ProRule" id="PRU00175"/>
    </source>
</evidence>
<evidence type="ECO:0000256" key="12">
    <source>
        <dbReference type="ARBA" id="ARBA00023242"/>
    </source>
</evidence>
<dbReference type="Gene3D" id="3.40.50.10810">
    <property type="entry name" value="Tandem AAA-ATPase domain"/>
    <property type="match status" value="2"/>
</dbReference>
<dbReference type="InterPro" id="IPR000330">
    <property type="entry name" value="SNF2_N"/>
</dbReference>
<feature type="compositionally biased region" description="Acidic residues" evidence="14">
    <location>
        <begin position="548"/>
        <end position="566"/>
    </location>
</feature>
<evidence type="ECO:0000313" key="19">
    <source>
        <dbReference type="Proteomes" id="UP000245946"/>
    </source>
</evidence>
<feature type="compositionally biased region" description="Low complexity" evidence="14">
    <location>
        <begin position="330"/>
        <end position="342"/>
    </location>
</feature>
<feature type="domain" description="Helicase C-terminal" evidence="17">
    <location>
        <begin position="1038"/>
        <end position="1203"/>
    </location>
</feature>
<dbReference type="GO" id="GO:0005524">
    <property type="term" value="F:ATP binding"/>
    <property type="evidence" value="ECO:0007669"/>
    <property type="project" value="UniProtKB-KW"/>
</dbReference>
<dbReference type="Gene3D" id="3.40.50.300">
    <property type="entry name" value="P-loop containing nucleotide triphosphate hydrolases"/>
    <property type="match status" value="1"/>
</dbReference>
<dbReference type="InterPro" id="IPR038718">
    <property type="entry name" value="SNF2-like_sf"/>
</dbReference>
<feature type="region of interest" description="Disordered" evidence="14">
    <location>
        <begin position="146"/>
        <end position="188"/>
    </location>
</feature>
<reference evidence="18 19" key="1">
    <citation type="journal article" date="2018" name="Mol. Biol. Evol.">
        <title>Broad Genomic Sampling Reveals a Smut Pathogenic Ancestry of the Fungal Clade Ustilaginomycotina.</title>
        <authorList>
            <person name="Kijpornyongpan T."/>
            <person name="Mondo S.J."/>
            <person name="Barry K."/>
            <person name="Sandor L."/>
            <person name="Lee J."/>
            <person name="Lipzen A."/>
            <person name="Pangilinan J."/>
            <person name="LaButti K."/>
            <person name="Hainaut M."/>
            <person name="Henrissat B."/>
            <person name="Grigoriev I.V."/>
            <person name="Spatafora J.W."/>
            <person name="Aime M.C."/>
        </authorList>
    </citation>
    <scope>NUCLEOTIDE SEQUENCE [LARGE SCALE GENOMIC DNA]</scope>
    <source>
        <strain evidence="18 19">MCA 4186</strain>
    </source>
</reference>
<evidence type="ECO:0000259" key="15">
    <source>
        <dbReference type="PROSITE" id="PS50089"/>
    </source>
</evidence>
<dbReference type="InterPro" id="IPR013083">
    <property type="entry name" value="Znf_RING/FYVE/PHD"/>
</dbReference>
<sequence>MSADAGANGGDDFFAASQSPPPRSAAASSGAPRPKLFLQDDEDEELLADDDEPMELIRAAEDAEGVSKKRKADDEAGPSRVGSSSAPQAEAGPSRGRSTSSPVASAAPTWTRRYIGSFIISAWSLSKGTSYIQQGDAVAITRQKPKAAAPPAPAKGTAAKAGKGAKGGKQTKLSFGKAAPAPPPKAPKKMKEDYIVRFNNMRGFEVGRVTSDIGMWMSTLLDHDMATFDGTVVDCPPSLTVGCDVLLEIKAYLCVSAFPVINTFTASVAEDPGFSPWGKETAETQAERTLRARKVALIKLFRACTLSPSLTNRLMKRVDASDALEEDAEPAAAGPANGSAAAKTSVATQQKAASGSKPAGSQKVDAIIVSDDDVGAKPTGSAADARKRSVSPSKSDSGLSTAEEVNDGTELEEDQLGAVYKAAQRADHDLPEVEPSETFALELKPYQKKALGWLISMEAKQSGGARELSLHPLWEEYTFPIDESDAMAASELVEAGEAFSKFYFNPYTGHLSLTFQRASRGARGGILADEMGLGKTIQMAALIASNTGEEDSESEPEEIEEDEDDEPVRKRAFRQISLAQSFAATRNPSSPDSERQRLKTALRAAVKHHKVTLVIVPMSLLGQWRDELLRAIPGAEVMLYYAETKGDLMARLEGGSVDVVITSFGTLTTEHKRYTDAGGAAAQRNLTNSAPLFSVMWARVIVDEAHTIRNRVTRASKACTELLAARRWALTGTPIVNRLSDLYSLLRFLRVEPWGDYSFFNTFISKPFANGSPKGMQVVQVVLESLLLRRTKSMKDNDGKAIVELPEKDTIVKRLTFSPLEREIYRLTYERAHLQYAKLRANGTIGKNFSFIFAVLMRLRQAVCHPLLVLKKPNKKDVQEDVEEEAVELDEEGEVESELKRLVSEYQRGLDLEDGDDGVEAADVDELTDLLEKQHDSFEECPFCLEEKTEVCFMPCRHAGCRTCIMAHMELCEGKDERPRCPTCSQTFAMKDLVSAVRTRPRQNRLVEDGEDDEAPAEDAHSQPSLIFRKTDFRSSTKLEALIDDLNELRFAEPGFKGVIFSQFTAFLDLLEAVLRRNHYAYVRLDGTTSQKDRERVVKEFTKAPKSMLILVSLRAGGVGLNLTAAHHVWLLDYWWAAAPESQAIDRIHRLGQERRVTVHRYIIDNTIEDRILAIQARKTAMIGAALAGTGSGDKSEALQNLELLFGSS</sequence>
<keyword evidence="8" id="KW-0347">Helicase</keyword>
<keyword evidence="6 13" id="KW-0863">Zinc-finger</keyword>
<keyword evidence="9" id="KW-0862">Zinc</keyword>
<comment type="similarity">
    <text evidence="2">Belongs to the SNF2/RAD54 helicase family.</text>
</comment>
<evidence type="ECO:0000256" key="4">
    <source>
        <dbReference type="ARBA" id="ARBA00022741"/>
    </source>
</evidence>
<evidence type="ECO:0000256" key="7">
    <source>
        <dbReference type="ARBA" id="ARBA00022801"/>
    </source>
</evidence>
<dbReference type="GO" id="GO:0008094">
    <property type="term" value="F:ATP-dependent activity, acting on DNA"/>
    <property type="evidence" value="ECO:0007669"/>
    <property type="project" value="TreeGrafter"/>
</dbReference>
<dbReference type="GO" id="GO:0004386">
    <property type="term" value="F:helicase activity"/>
    <property type="evidence" value="ECO:0007669"/>
    <property type="project" value="UniProtKB-KW"/>
</dbReference>
<dbReference type="InterPro" id="IPR050628">
    <property type="entry name" value="SNF2_RAD54_helicase_TF"/>
</dbReference>
<comment type="subcellular location">
    <subcellularLocation>
        <location evidence="1">Nucleus</location>
    </subcellularLocation>
</comment>
<dbReference type="RefSeq" id="XP_025597704.1">
    <property type="nucleotide sequence ID" value="XM_025744744.1"/>
</dbReference>
<name>A0A316ZAY6_9BASI</name>
<feature type="compositionally biased region" description="Basic and acidic residues" evidence="14">
    <location>
        <begin position="58"/>
        <end position="74"/>
    </location>
</feature>
<dbReference type="AlphaFoldDB" id="A0A316ZAY6"/>
<dbReference type="Pfam" id="PF00176">
    <property type="entry name" value="SNF2-rel_dom"/>
    <property type="match status" value="1"/>
</dbReference>
<dbReference type="GO" id="GO:0005634">
    <property type="term" value="C:nucleus"/>
    <property type="evidence" value="ECO:0007669"/>
    <property type="project" value="UniProtKB-SubCell"/>
</dbReference>
<keyword evidence="4" id="KW-0547">Nucleotide-binding</keyword>
<feature type="domain" description="RING-type" evidence="15">
    <location>
        <begin position="941"/>
        <end position="985"/>
    </location>
</feature>
<dbReference type="SMART" id="SM00184">
    <property type="entry name" value="RING"/>
    <property type="match status" value="1"/>
</dbReference>
<feature type="domain" description="Helicase ATP-binding" evidence="16">
    <location>
        <begin position="516"/>
        <end position="752"/>
    </location>
</feature>
<evidence type="ECO:0000256" key="1">
    <source>
        <dbReference type="ARBA" id="ARBA00004123"/>
    </source>
</evidence>
<feature type="compositionally biased region" description="Acidic residues" evidence="14">
    <location>
        <begin position="39"/>
        <end position="54"/>
    </location>
</feature>
<dbReference type="InterPro" id="IPR027417">
    <property type="entry name" value="P-loop_NTPase"/>
</dbReference>
<keyword evidence="5" id="KW-0227">DNA damage</keyword>
<feature type="compositionally biased region" description="Low complexity" evidence="14">
    <location>
        <begin position="154"/>
        <end position="172"/>
    </location>
</feature>
<proteinExistence type="inferred from homology"/>
<dbReference type="InterPro" id="IPR014905">
    <property type="entry name" value="HIRAN"/>
</dbReference>
<evidence type="ECO:0000256" key="11">
    <source>
        <dbReference type="ARBA" id="ARBA00023204"/>
    </source>
</evidence>
<dbReference type="SUPFAM" id="SSF52540">
    <property type="entry name" value="P-loop containing nucleoside triphosphate hydrolases"/>
    <property type="match status" value="2"/>
</dbReference>
<protein>
    <recommendedName>
        <fullName evidence="20">DNA repair protein RAD5</fullName>
    </recommendedName>
</protein>
<dbReference type="GO" id="GO:0003676">
    <property type="term" value="F:nucleic acid binding"/>
    <property type="evidence" value="ECO:0007669"/>
    <property type="project" value="InterPro"/>
</dbReference>
<dbReference type="Gene3D" id="3.30.40.10">
    <property type="entry name" value="Zinc/RING finger domain, C3HC4 (zinc finger)"/>
    <property type="match status" value="1"/>
</dbReference>
<dbReference type="PANTHER" id="PTHR45626:SF22">
    <property type="entry name" value="DNA REPAIR PROTEIN RAD5"/>
    <property type="match status" value="1"/>
</dbReference>
<keyword evidence="3" id="KW-0479">Metal-binding</keyword>
<dbReference type="InterPro" id="IPR049730">
    <property type="entry name" value="SNF2/RAD54-like_C"/>
</dbReference>
<dbReference type="PROSITE" id="PS51194">
    <property type="entry name" value="HELICASE_CTER"/>
    <property type="match status" value="1"/>
</dbReference>
<dbReference type="GO" id="GO:0006281">
    <property type="term" value="P:DNA repair"/>
    <property type="evidence" value="ECO:0007669"/>
    <property type="project" value="UniProtKB-KW"/>
</dbReference>
<dbReference type="PROSITE" id="PS51192">
    <property type="entry name" value="HELICASE_ATP_BIND_1"/>
    <property type="match status" value="1"/>
</dbReference>
<keyword evidence="12" id="KW-0539">Nucleus</keyword>
<evidence type="ECO:0000256" key="6">
    <source>
        <dbReference type="ARBA" id="ARBA00022771"/>
    </source>
</evidence>
<dbReference type="STRING" id="58919.A0A316ZAY6"/>
<gene>
    <name evidence="18" type="ORF">FA09DRAFT_346335</name>
</gene>
<dbReference type="SMART" id="SM00487">
    <property type="entry name" value="DEXDc"/>
    <property type="match status" value="1"/>
</dbReference>
<feature type="region of interest" description="Disordered" evidence="14">
    <location>
        <begin position="1001"/>
        <end position="1021"/>
    </location>
</feature>
<dbReference type="PANTHER" id="PTHR45626">
    <property type="entry name" value="TRANSCRIPTION TERMINATION FACTOR 2-RELATED"/>
    <property type="match status" value="1"/>
</dbReference>
<evidence type="ECO:0000256" key="2">
    <source>
        <dbReference type="ARBA" id="ARBA00007025"/>
    </source>
</evidence>
<dbReference type="EMBL" id="KZ819295">
    <property type="protein sequence ID" value="PWN97425.1"/>
    <property type="molecule type" value="Genomic_DNA"/>
</dbReference>